<dbReference type="PROSITE" id="PS51257">
    <property type="entry name" value="PROKAR_LIPOPROTEIN"/>
    <property type="match status" value="1"/>
</dbReference>
<feature type="signal peptide" evidence="2">
    <location>
        <begin position="1"/>
        <end position="20"/>
    </location>
</feature>
<gene>
    <name evidence="3" type="ORF">AMYX_03310</name>
</gene>
<dbReference type="RefSeq" id="WP_176062380.1">
    <property type="nucleotide sequence ID" value="NZ_BJTG01000001.1"/>
</dbReference>
<evidence type="ECO:0000256" key="1">
    <source>
        <dbReference type="SAM" id="MobiDB-lite"/>
    </source>
</evidence>
<reference evidence="4" key="1">
    <citation type="journal article" date="2020" name="Appl. Environ. Microbiol.">
        <title>Diazotrophic Anaeromyxobacter Isolates from Soils.</title>
        <authorList>
            <person name="Masuda Y."/>
            <person name="Yamanaka H."/>
            <person name="Xu Z.X."/>
            <person name="Shiratori Y."/>
            <person name="Aono T."/>
            <person name="Amachi S."/>
            <person name="Senoo K."/>
            <person name="Itoh H."/>
        </authorList>
    </citation>
    <scope>NUCLEOTIDE SEQUENCE [LARGE SCALE GENOMIC DNA]</scope>
    <source>
        <strain evidence="4">R267</strain>
    </source>
</reference>
<feature type="compositionally biased region" description="Low complexity" evidence="1">
    <location>
        <begin position="46"/>
        <end position="69"/>
    </location>
</feature>
<keyword evidence="2" id="KW-0732">Signal</keyword>
<evidence type="ECO:0000313" key="3">
    <source>
        <dbReference type="EMBL" id="GEJ55590.1"/>
    </source>
</evidence>
<evidence type="ECO:0000256" key="2">
    <source>
        <dbReference type="SAM" id="SignalP"/>
    </source>
</evidence>
<name>A0A7I9VHI0_9BACT</name>
<keyword evidence="4" id="KW-1185">Reference proteome</keyword>
<comment type="caution">
    <text evidence="3">The sequence shown here is derived from an EMBL/GenBank/DDBJ whole genome shotgun (WGS) entry which is preliminary data.</text>
</comment>
<accession>A0A7I9VHI0</accession>
<evidence type="ECO:0000313" key="4">
    <source>
        <dbReference type="Proteomes" id="UP000503640"/>
    </source>
</evidence>
<sequence>MPRAPLAARLAGLAALALLAGCPEERPGAEKQIPTQRVPPAMSVEPAPAGAAPGDAGTAAPDAGAARRP</sequence>
<protein>
    <submittedName>
        <fullName evidence="3">Uncharacterized protein</fullName>
    </submittedName>
</protein>
<dbReference type="AlphaFoldDB" id="A0A7I9VHI0"/>
<proteinExistence type="predicted"/>
<dbReference type="Proteomes" id="UP000503640">
    <property type="component" value="Unassembled WGS sequence"/>
</dbReference>
<organism evidence="3 4">
    <name type="scientific">Anaeromyxobacter diazotrophicus</name>
    <dbReference type="NCBI Taxonomy" id="2590199"/>
    <lineage>
        <taxon>Bacteria</taxon>
        <taxon>Pseudomonadati</taxon>
        <taxon>Myxococcota</taxon>
        <taxon>Myxococcia</taxon>
        <taxon>Myxococcales</taxon>
        <taxon>Cystobacterineae</taxon>
        <taxon>Anaeromyxobacteraceae</taxon>
        <taxon>Anaeromyxobacter</taxon>
    </lineage>
</organism>
<feature type="region of interest" description="Disordered" evidence="1">
    <location>
        <begin position="26"/>
        <end position="69"/>
    </location>
</feature>
<dbReference type="EMBL" id="BJTG01000001">
    <property type="protein sequence ID" value="GEJ55590.1"/>
    <property type="molecule type" value="Genomic_DNA"/>
</dbReference>
<feature type="chain" id="PRO_5029641008" evidence="2">
    <location>
        <begin position="21"/>
        <end position="69"/>
    </location>
</feature>